<dbReference type="Pfam" id="PF07833">
    <property type="entry name" value="Cu_amine_oxidN1"/>
    <property type="match status" value="1"/>
</dbReference>
<dbReference type="InterPro" id="IPR012854">
    <property type="entry name" value="Cu_amine_oxidase-like_N"/>
</dbReference>
<sequence length="704" mass="72128">MYKIRSKKLTILLTLIFVLSIMLPLAVPAGAATTYSALTAPSVPQTTAPGTTVDLGTIFIAIDALGVGTHSAVFRLPSSVTLPAVLATPSISPALAPPDTITVARLGNQEFRLDLTTSAASGLLTDVKITVPITGVTTAAASGDITCTITSLSGQLPDGSVVVGKAPSGQVSVSMVSTPTMGLAGRAVSINIQENIAGGLAVDAVNSLEFALPTGFDWSGASIINVATGLPPGVDGIGVSVVPGDTRKLRVVRTGVTAPRMFLRVTATITPSETLAKFGDVTATIGGASSTNVNSLLVAKYAEFGVSVSAKTVEDALAGRAAQKIGDFYVKEAVPGSLIAGRSITFKLPDNAVWNTNPTVVVEKGDITLGALVAVDTRTLRVPITAGSSATAAEILLRDGRVTLAADTVGDLNLEFSGQSGATGTLKVANVLAPVTVSAATPDVIIGQKNQAAGNFTIVESRKGAIDRTPRMLTVAGPNGVSFAKVPKVEVTSGDLRIDSVTVTGGELRIVIRSDSTVASTIAVSDVAITVDRTVPVGPIVFDVNGDAINQTATTFPAAGCVAKVALANVVTPAPAETKRTAAFVIGSTTYTVGGVEATMDVAPYVKDGRTYLPIRFAGQALGVAEENIFWDNATRTATLIKGDRVVQFTVGQKAVVINGARVAIDVAPEITNKRTMLPFRHIATAFGASVLWDATTQTVTMEL</sequence>
<dbReference type="SUPFAM" id="SSF55383">
    <property type="entry name" value="Copper amine oxidase, domain N"/>
    <property type="match status" value="2"/>
</dbReference>
<evidence type="ECO:0000313" key="2">
    <source>
        <dbReference type="EMBL" id="ACA60608.1"/>
    </source>
</evidence>
<dbReference type="AlphaFoldDB" id="B1I6G0"/>
<gene>
    <name evidence="2" type="ordered locus">Daud_2121</name>
</gene>
<dbReference type="EMBL" id="CP000860">
    <property type="protein sequence ID" value="ACA60608.1"/>
    <property type="molecule type" value="Genomic_DNA"/>
</dbReference>
<dbReference type="Gene3D" id="3.30.457.10">
    <property type="entry name" value="Copper amine oxidase-like, N-terminal domain"/>
    <property type="match status" value="2"/>
</dbReference>
<accession>B1I6G0</accession>
<dbReference type="RefSeq" id="WP_012303183.1">
    <property type="nucleotide sequence ID" value="NC_010424.1"/>
</dbReference>
<reference evidence="2 3" key="2">
    <citation type="journal article" date="2008" name="Science">
        <title>Environmental genomics reveals a single-species ecosystem deep within Earth.</title>
        <authorList>
            <person name="Chivian D."/>
            <person name="Brodie E.L."/>
            <person name="Alm E.J."/>
            <person name="Culley D.E."/>
            <person name="Dehal P.S."/>
            <person name="Desantis T.Z."/>
            <person name="Gihring T.M."/>
            <person name="Lapidus A."/>
            <person name="Lin L.H."/>
            <person name="Lowry S.R."/>
            <person name="Moser D.P."/>
            <person name="Richardson P.M."/>
            <person name="Southam G."/>
            <person name="Wanger G."/>
            <person name="Pratt L.M."/>
            <person name="Andersen G.L."/>
            <person name="Hazen T.C."/>
            <person name="Brockman F.J."/>
            <person name="Arkin A.P."/>
            <person name="Onstott T.C."/>
        </authorList>
    </citation>
    <scope>NUCLEOTIDE SEQUENCE [LARGE SCALE GENOMIC DNA]</scope>
    <source>
        <strain evidence="2 3">MP104C</strain>
    </source>
</reference>
<dbReference type="KEGG" id="dau:Daud_2121"/>
<organism evidence="2 3">
    <name type="scientific">Desulforudis audaxviator (strain MP104C)</name>
    <dbReference type="NCBI Taxonomy" id="477974"/>
    <lineage>
        <taxon>Bacteria</taxon>
        <taxon>Bacillati</taxon>
        <taxon>Bacillota</taxon>
        <taxon>Clostridia</taxon>
        <taxon>Thermoanaerobacterales</taxon>
        <taxon>Candidatus Desulforudaceae</taxon>
        <taxon>Candidatus Desulforudis</taxon>
    </lineage>
</organism>
<protein>
    <submittedName>
        <fullName evidence="2">Copper amine oxidase domain protein</fullName>
    </submittedName>
</protein>
<evidence type="ECO:0000259" key="1">
    <source>
        <dbReference type="Pfam" id="PF07833"/>
    </source>
</evidence>
<keyword evidence="3" id="KW-1185">Reference proteome</keyword>
<dbReference type="eggNOG" id="COG4987">
    <property type="taxonomic scope" value="Bacteria"/>
</dbReference>
<proteinExistence type="predicted"/>
<dbReference type="OrthoDB" id="2023214at2"/>
<dbReference type="InterPro" id="IPR036582">
    <property type="entry name" value="Mao_N_sf"/>
</dbReference>
<reference evidence="3" key="1">
    <citation type="submission" date="2007-10" db="EMBL/GenBank/DDBJ databases">
        <title>Complete sequence of chromosome of Desulforudis audaxviator MP104C.</title>
        <authorList>
            <person name="Copeland A."/>
            <person name="Lucas S."/>
            <person name="Lapidus A."/>
            <person name="Barry K."/>
            <person name="Glavina del Rio T."/>
            <person name="Dalin E."/>
            <person name="Tice H."/>
            <person name="Bruce D."/>
            <person name="Pitluck S."/>
            <person name="Lowry S.R."/>
            <person name="Larimer F."/>
            <person name="Land M.L."/>
            <person name="Hauser L."/>
            <person name="Kyrpides N."/>
            <person name="Ivanova N.N."/>
            <person name="Richardson P."/>
        </authorList>
    </citation>
    <scope>NUCLEOTIDE SEQUENCE [LARGE SCALE GENOMIC DNA]</scope>
    <source>
        <strain evidence="3">MP104C</strain>
    </source>
</reference>
<feature type="domain" description="Copper amine oxidase-like N-terminal" evidence="1">
    <location>
        <begin position="593"/>
        <end position="701"/>
    </location>
</feature>
<dbReference type="STRING" id="477974.Daud_2121"/>
<evidence type="ECO:0000313" key="3">
    <source>
        <dbReference type="Proteomes" id="UP000008544"/>
    </source>
</evidence>
<dbReference type="Proteomes" id="UP000008544">
    <property type="component" value="Chromosome"/>
</dbReference>
<name>B1I6G0_DESAP</name>
<dbReference type="HOGENOM" id="CLU_009282_0_0_9"/>